<proteinExistence type="predicted"/>
<dbReference type="Proteomes" id="UP001230649">
    <property type="component" value="Unassembled WGS sequence"/>
</dbReference>
<name>A0ACC2X0E4_9TREE</name>
<keyword evidence="2" id="KW-1185">Reference proteome</keyword>
<dbReference type="EMBL" id="JASBWS010000003">
    <property type="protein sequence ID" value="KAJ9116742.1"/>
    <property type="molecule type" value="Genomic_DNA"/>
</dbReference>
<gene>
    <name evidence="1" type="ORF">QFC20_000677</name>
</gene>
<sequence length="285" mass="32124">MFEATRGGTRGGAGEFKWSDVKADKDRENYLGHSINAPQGRWQNSKDIHWYNRNKSDVTDEDAVKRQKARELREIKMREENELSIALGYGPVHDPDKIGLEEEEPEKDGEKTEREIELEKLEAEEKRRRKELKREKKAVKEIEKRIKKQEKEERKLESRSHRSRGGIAAGAGRGVEVRIGINVVGAQMQTRCCRVEMSMNGTEQVADNAHRKTPHHIHDVTTPTAIAVAHQLPNAVVPSTTLESTQNDAPCCRETTTASPRTMTSRQSEHETGSGGRGIMIGRGV</sequence>
<organism evidence="1 2">
    <name type="scientific">Naganishia adeliensis</name>
    <dbReference type="NCBI Taxonomy" id="92952"/>
    <lineage>
        <taxon>Eukaryota</taxon>
        <taxon>Fungi</taxon>
        <taxon>Dikarya</taxon>
        <taxon>Basidiomycota</taxon>
        <taxon>Agaricomycotina</taxon>
        <taxon>Tremellomycetes</taxon>
        <taxon>Filobasidiales</taxon>
        <taxon>Filobasidiaceae</taxon>
        <taxon>Naganishia</taxon>
    </lineage>
</organism>
<evidence type="ECO:0000313" key="2">
    <source>
        <dbReference type="Proteomes" id="UP001230649"/>
    </source>
</evidence>
<evidence type="ECO:0000313" key="1">
    <source>
        <dbReference type="EMBL" id="KAJ9116742.1"/>
    </source>
</evidence>
<accession>A0ACC2X0E4</accession>
<protein>
    <submittedName>
        <fullName evidence="1">Uncharacterized protein</fullName>
    </submittedName>
</protein>
<reference evidence="1" key="1">
    <citation type="submission" date="2023-04" db="EMBL/GenBank/DDBJ databases">
        <title>Draft Genome sequencing of Naganishia species isolated from polar environments using Oxford Nanopore Technology.</title>
        <authorList>
            <person name="Leo P."/>
            <person name="Venkateswaran K."/>
        </authorList>
    </citation>
    <scope>NUCLEOTIDE SEQUENCE</scope>
    <source>
        <strain evidence="1">MNA-CCFEE 5262</strain>
    </source>
</reference>
<comment type="caution">
    <text evidence="1">The sequence shown here is derived from an EMBL/GenBank/DDBJ whole genome shotgun (WGS) entry which is preliminary data.</text>
</comment>